<organism evidence="7 8">
    <name type="scientific">Limulus polyphemus</name>
    <name type="common">Atlantic horseshoe crab</name>
    <dbReference type="NCBI Taxonomy" id="6850"/>
    <lineage>
        <taxon>Eukaryota</taxon>
        <taxon>Metazoa</taxon>
        <taxon>Ecdysozoa</taxon>
        <taxon>Arthropoda</taxon>
        <taxon>Chelicerata</taxon>
        <taxon>Merostomata</taxon>
        <taxon>Xiphosura</taxon>
        <taxon>Limulidae</taxon>
        <taxon>Limulus</taxon>
    </lineage>
</organism>
<proteinExistence type="predicted"/>
<feature type="domain" description="AP5B1 middle" evidence="6">
    <location>
        <begin position="241"/>
        <end position="621"/>
    </location>
</feature>
<dbReference type="PANTHER" id="PTHR34033:SF1">
    <property type="entry name" value="AP-5 COMPLEX SUBUNIT BETA-1"/>
    <property type="match status" value="1"/>
</dbReference>
<dbReference type="GeneID" id="106465272"/>
<dbReference type="Pfam" id="PF21588">
    <property type="entry name" value="AP5B1_middle"/>
    <property type="match status" value="1"/>
</dbReference>
<protein>
    <recommendedName>
        <fullName evidence="1">AP-5 complex subunit beta-1</fullName>
    </recommendedName>
    <alternativeName>
        <fullName evidence="4">Adaptor-related protein complex 5 beta subunit</fullName>
    </alternativeName>
</protein>
<accession>A0ABM1SYY2</accession>
<keyword evidence="3" id="KW-0653">Protein transport</keyword>
<evidence type="ECO:0000256" key="3">
    <source>
        <dbReference type="ARBA" id="ARBA00022927"/>
    </source>
</evidence>
<keyword evidence="7" id="KW-1185">Reference proteome</keyword>
<evidence type="ECO:0000313" key="7">
    <source>
        <dbReference type="Proteomes" id="UP000694941"/>
    </source>
</evidence>
<evidence type="ECO:0000313" key="8">
    <source>
        <dbReference type="RefSeq" id="XP_022248838.1"/>
    </source>
</evidence>
<name>A0ABM1SYY2_LIMPO</name>
<evidence type="ECO:0000259" key="6">
    <source>
        <dbReference type="Pfam" id="PF21588"/>
    </source>
</evidence>
<sequence>MATSVSGRDVVFGKHWLYALTFWRQNPKEFLFNLDIKADTFHLDVLRDLCNDEVDDSCKNFLLTLLQENVTLLLSDEDRLEQTVGSLQSIFNQLAGTEKVQLKCQFLITIATILLGGEFDFSSSTINGQLISFKDLLIEIVCNTKKEASLLRGTACKCLQEIEISYPGITEPHTEVMWNSFQQDTSPVFQSYASLISVILTHLVQEKNHSSRNTIEIKRTGSSKQVLFPSSTLSSEIEVFPIVMSLLDQLKWMTSASVYHVLNNLVEVVKCTSDLLPTIFKTWLPKLTRTSYVPLFHLAFILQQEFGSDLFTSREEQMLMEQLISCANHPLLTVAHRLLFLDWVHVYVENRGQFSPWKIIPPRLIDMFLPSPFDGPDVQGKKLWILASSEEYRTGKHQFHSEYKARKILRDGQFHLLVAHLEGIKKLVLSGDGYRPVNSFFRTLFFFYSKHGSPFLEVEIQKLLLAVMFTVPELSFRVVDFIECLQEQIPHSSLPEKLVSATVNFVYERPVSSILLHLHCYLELLRKASTLPAAFCFPKKILSFLMEVIKTLSSEDKMDWLLGNILLDVCQSIIQHHNLSLLYKEIGELLYLIMTTFNEADIKNRAKMYYAAVTSLASTKVKQIFQNSTHSQEVTQALSNIVDAVPG</sequence>
<dbReference type="RefSeq" id="XP_022248838.1">
    <property type="nucleotide sequence ID" value="XM_022393130.1"/>
</dbReference>
<dbReference type="Pfam" id="PF21587">
    <property type="entry name" value="AP5B1_N"/>
    <property type="match status" value="1"/>
</dbReference>
<reference evidence="8" key="1">
    <citation type="submission" date="2025-08" db="UniProtKB">
        <authorList>
            <consortium name="RefSeq"/>
        </authorList>
    </citation>
    <scope>IDENTIFICATION</scope>
    <source>
        <tissue evidence="8">Muscle</tissue>
    </source>
</reference>
<keyword evidence="2" id="KW-0813">Transport</keyword>
<gene>
    <name evidence="8" type="primary">LOC106465272</name>
</gene>
<evidence type="ECO:0000259" key="5">
    <source>
        <dbReference type="Pfam" id="PF21587"/>
    </source>
</evidence>
<dbReference type="PANTHER" id="PTHR34033">
    <property type="entry name" value="AP-5 COMPLEX SUBUNIT BETA-1"/>
    <property type="match status" value="1"/>
</dbReference>
<evidence type="ECO:0000256" key="4">
    <source>
        <dbReference type="ARBA" id="ARBA00032431"/>
    </source>
</evidence>
<evidence type="ECO:0000256" key="2">
    <source>
        <dbReference type="ARBA" id="ARBA00022448"/>
    </source>
</evidence>
<dbReference type="Proteomes" id="UP000694941">
    <property type="component" value="Unplaced"/>
</dbReference>
<feature type="domain" description="AP-5 complex subunit beta-1 N-terminal" evidence="5">
    <location>
        <begin position="44"/>
        <end position="114"/>
    </location>
</feature>
<dbReference type="InterPro" id="IPR048978">
    <property type="entry name" value="AP5B1_N"/>
</dbReference>
<evidence type="ECO:0000256" key="1">
    <source>
        <dbReference type="ARBA" id="ARBA00018167"/>
    </source>
</evidence>
<dbReference type="InterPro" id="IPR038741">
    <property type="entry name" value="AP5B1"/>
</dbReference>
<dbReference type="InterPro" id="IPR048979">
    <property type="entry name" value="AP5B1_middle"/>
</dbReference>